<comment type="caution">
    <text evidence="2">The sequence shown here is derived from an EMBL/GenBank/DDBJ whole genome shotgun (WGS) entry which is preliminary data.</text>
</comment>
<reference evidence="2 3" key="1">
    <citation type="submission" date="2020-07" db="EMBL/GenBank/DDBJ databases">
        <title>Comparative genomics of pyrophilous fungi reveals a link between fire events and developmental genes.</title>
        <authorList>
            <consortium name="DOE Joint Genome Institute"/>
            <person name="Steindorff A.S."/>
            <person name="Carver A."/>
            <person name="Calhoun S."/>
            <person name="Stillman K."/>
            <person name="Liu H."/>
            <person name="Lipzen A."/>
            <person name="Pangilinan J."/>
            <person name="Labutti K."/>
            <person name="Bruns T.D."/>
            <person name="Grigoriev I.V."/>
        </authorList>
    </citation>
    <scope>NUCLEOTIDE SEQUENCE [LARGE SCALE GENOMIC DNA]</scope>
    <source>
        <strain evidence="2 3">CBS 144469</strain>
    </source>
</reference>
<keyword evidence="3" id="KW-1185">Reference proteome</keyword>
<sequence>MRLSFITLLPIALSLASFANAYHELRSSLRLAQSLILITSLQNPLQHANEARKYVNDLSSRGFYDYTLERREVLEDIATLASSLPISSRTSRPSRVEFKERLSALLSQMKISPLHGTFRMLKAPAQSKSPSPLNIVTDGVDGTDNHMSIHPPRLTDELEAKLEPAMVDLLSSTGSGAMDQSGQRVQEGRIPATNAGNASVPLAVDATPIPTNFDQELGVVIIRRAITNPRRTMYKNAEEEWSVVLELILRVRGGGHV</sequence>
<feature type="signal peptide" evidence="1">
    <location>
        <begin position="1"/>
        <end position="21"/>
    </location>
</feature>
<gene>
    <name evidence="2" type="ORF">DFP72DRAFT_1176471</name>
</gene>
<name>A0A8H6HES2_9AGAR</name>
<evidence type="ECO:0000313" key="3">
    <source>
        <dbReference type="Proteomes" id="UP000521943"/>
    </source>
</evidence>
<dbReference type="Proteomes" id="UP000521943">
    <property type="component" value="Unassembled WGS sequence"/>
</dbReference>
<organism evidence="2 3">
    <name type="scientific">Ephemerocybe angulata</name>
    <dbReference type="NCBI Taxonomy" id="980116"/>
    <lineage>
        <taxon>Eukaryota</taxon>
        <taxon>Fungi</taxon>
        <taxon>Dikarya</taxon>
        <taxon>Basidiomycota</taxon>
        <taxon>Agaricomycotina</taxon>
        <taxon>Agaricomycetes</taxon>
        <taxon>Agaricomycetidae</taxon>
        <taxon>Agaricales</taxon>
        <taxon>Agaricineae</taxon>
        <taxon>Psathyrellaceae</taxon>
        <taxon>Ephemerocybe</taxon>
    </lineage>
</organism>
<proteinExistence type="predicted"/>
<protein>
    <submittedName>
        <fullName evidence="2">Uncharacterized protein</fullName>
    </submittedName>
</protein>
<dbReference type="AlphaFoldDB" id="A0A8H6HES2"/>
<feature type="chain" id="PRO_5034136972" evidence="1">
    <location>
        <begin position="22"/>
        <end position="257"/>
    </location>
</feature>
<dbReference type="InterPro" id="IPR027413">
    <property type="entry name" value="GROEL-like_equatorial_sf"/>
</dbReference>
<evidence type="ECO:0000313" key="2">
    <source>
        <dbReference type="EMBL" id="KAF6745090.1"/>
    </source>
</evidence>
<keyword evidence="1" id="KW-0732">Signal</keyword>
<evidence type="ECO:0000256" key="1">
    <source>
        <dbReference type="SAM" id="SignalP"/>
    </source>
</evidence>
<dbReference type="Gene3D" id="1.10.560.10">
    <property type="entry name" value="GroEL-like equatorial domain"/>
    <property type="match status" value="1"/>
</dbReference>
<dbReference type="EMBL" id="JACGCI010000110">
    <property type="protein sequence ID" value="KAF6745090.1"/>
    <property type="molecule type" value="Genomic_DNA"/>
</dbReference>
<accession>A0A8H6HES2</accession>